<evidence type="ECO:0000256" key="6">
    <source>
        <dbReference type="ARBA" id="ARBA00023136"/>
    </source>
</evidence>
<protein>
    <submittedName>
        <fullName evidence="9">Capsular polysaccharide biosynthesis protein</fullName>
    </submittedName>
</protein>
<keyword evidence="5 7" id="KW-1133">Transmembrane helix</keyword>
<gene>
    <name evidence="9" type="ORF">GCM10007380_33530</name>
</gene>
<keyword evidence="6 7" id="KW-0472">Membrane</keyword>
<feature type="transmembrane region" description="Helical" evidence="7">
    <location>
        <begin position="38"/>
        <end position="59"/>
    </location>
</feature>
<dbReference type="NCBIfam" id="TIGR03025">
    <property type="entry name" value="EPS_sugtrans"/>
    <property type="match status" value="1"/>
</dbReference>
<dbReference type="GO" id="GO:0016020">
    <property type="term" value="C:membrane"/>
    <property type="evidence" value="ECO:0007669"/>
    <property type="project" value="UniProtKB-SubCell"/>
</dbReference>
<evidence type="ECO:0000256" key="2">
    <source>
        <dbReference type="ARBA" id="ARBA00006464"/>
    </source>
</evidence>
<comment type="similarity">
    <text evidence="2">Belongs to the bacterial sugar transferase family.</text>
</comment>
<dbReference type="OrthoDB" id="9808602at2"/>
<reference evidence="10" key="1">
    <citation type="journal article" date="2019" name="Int. J. Syst. Evol. Microbiol.">
        <title>The Global Catalogue of Microorganisms (GCM) 10K type strain sequencing project: providing services to taxonomists for standard genome sequencing and annotation.</title>
        <authorList>
            <consortium name="The Broad Institute Genomics Platform"/>
            <consortium name="The Broad Institute Genome Sequencing Center for Infectious Disease"/>
            <person name="Wu L."/>
            <person name="Ma J."/>
        </authorList>
    </citation>
    <scope>NUCLEOTIDE SEQUENCE [LARGE SCALE GENOMIC DNA]</scope>
    <source>
        <strain evidence="10">CGMCC 1.14993</strain>
    </source>
</reference>
<dbReference type="InterPro" id="IPR017475">
    <property type="entry name" value="EPS_sugar_tfrase"/>
</dbReference>
<proteinExistence type="inferred from homology"/>
<evidence type="ECO:0000256" key="1">
    <source>
        <dbReference type="ARBA" id="ARBA00004141"/>
    </source>
</evidence>
<evidence type="ECO:0000313" key="9">
    <source>
        <dbReference type="EMBL" id="GGI16551.1"/>
    </source>
</evidence>
<accession>A0A8J3F4B9</accession>
<dbReference type="AlphaFoldDB" id="A0A8J3F4B9"/>
<evidence type="ECO:0000313" key="10">
    <source>
        <dbReference type="Proteomes" id="UP000626244"/>
    </source>
</evidence>
<dbReference type="Proteomes" id="UP000626244">
    <property type="component" value="Unassembled WGS sequence"/>
</dbReference>
<organism evidence="9 10">
    <name type="scientific">Gottfriedia solisilvae</name>
    <dbReference type="NCBI Taxonomy" id="1516104"/>
    <lineage>
        <taxon>Bacteria</taxon>
        <taxon>Bacillati</taxon>
        <taxon>Bacillota</taxon>
        <taxon>Bacilli</taxon>
        <taxon>Bacillales</taxon>
        <taxon>Bacillaceae</taxon>
        <taxon>Gottfriedia</taxon>
    </lineage>
</organism>
<dbReference type="PANTHER" id="PTHR30576">
    <property type="entry name" value="COLANIC BIOSYNTHESIS UDP-GLUCOSE LIPID CARRIER TRANSFERASE"/>
    <property type="match status" value="1"/>
</dbReference>
<sequence length="218" mass="24926">MALQNTQQKLETGYSFQVFESIKRKSIVYSFIKRSMDLILALMAFIITAPFVLFFIALIKIDSPGPALFIQERVGLNGKIFKIYKLRTMRLDAEVNGPQWASTDDPRITKLGHFLRKTRIDELPQFMNVILGDMSLVGPRPERAFFLVKFNHEVPGFTNRLAVKPGLTGWAQVNGGYELTPKEKLDLDLYYIEHQSILLDIRIMFKTIKVVLTGEGAR</sequence>
<dbReference type="GO" id="GO:0016780">
    <property type="term" value="F:phosphotransferase activity, for other substituted phosphate groups"/>
    <property type="evidence" value="ECO:0007669"/>
    <property type="project" value="TreeGrafter"/>
</dbReference>
<evidence type="ECO:0000256" key="5">
    <source>
        <dbReference type="ARBA" id="ARBA00022989"/>
    </source>
</evidence>
<evidence type="ECO:0000256" key="4">
    <source>
        <dbReference type="ARBA" id="ARBA00022692"/>
    </source>
</evidence>
<keyword evidence="4 7" id="KW-0812">Transmembrane</keyword>
<dbReference type="RefSeq" id="WP_088001161.1">
    <property type="nucleotide sequence ID" value="NZ_BMHB01000002.1"/>
</dbReference>
<name>A0A8J3F4B9_9BACI</name>
<feature type="domain" description="Bacterial sugar transferase" evidence="8">
    <location>
        <begin position="33"/>
        <end position="212"/>
    </location>
</feature>
<dbReference type="EMBL" id="BMHB01000002">
    <property type="protein sequence ID" value="GGI16551.1"/>
    <property type="molecule type" value="Genomic_DNA"/>
</dbReference>
<evidence type="ECO:0000256" key="7">
    <source>
        <dbReference type="SAM" id="Phobius"/>
    </source>
</evidence>
<comment type="subcellular location">
    <subcellularLocation>
        <location evidence="1">Membrane</location>
        <topology evidence="1">Multi-pass membrane protein</topology>
    </subcellularLocation>
</comment>
<evidence type="ECO:0000259" key="8">
    <source>
        <dbReference type="Pfam" id="PF02397"/>
    </source>
</evidence>
<dbReference type="InterPro" id="IPR003362">
    <property type="entry name" value="Bact_transf"/>
</dbReference>
<evidence type="ECO:0000256" key="3">
    <source>
        <dbReference type="ARBA" id="ARBA00022679"/>
    </source>
</evidence>
<dbReference type="PANTHER" id="PTHR30576:SF0">
    <property type="entry name" value="UNDECAPRENYL-PHOSPHATE N-ACETYLGALACTOSAMINYL 1-PHOSPHATE TRANSFERASE-RELATED"/>
    <property type="match status" value="1"/>
</dbReference>
<dbReference type="Pfam" id="PF02397">
    <property type="entry name" value="Bac_transf"/>
    <property type="match status" value="1"/>
</dbReference>
<keyword evidence="3" id="KW-0808">Transferase</keyword>
<keyword evidence="10" id="KW-1185">Reference proteome</keyword>
<comment type="caution">
    <text evidence="9">The sequence shown here is derived from an EMBL/GenBank/DDBJ whole genome shotgun (WGS) entry which is preliminary data.</text>
</comment>